<dbReference type="Proteomes" id="UP000012073">
    <property type="component" value="Unassembled WGS sequence"/>
</dbReference>
<name>R7QHW0_CHOCR</name>
<sequence length="70" mass="7193">MLIPPSRLSNTVFVNAAPTPFPISTPHAPPASCAKRPLAHTCAAAARACANDPLAAPDQPARQGPPIKMV</sequence>
<dbReference type="AlphaFoldDB" id="R7QHW0"/>
<reference evidence="2" key="1">
    <citation type="journal article" date="2013" name="Proc. Natl. Acad. Sci. U.S.A.">
        <title>Genome structure and metabolic features in the red seaweed Chondrus crispus shed light on evolution of the Archaeplastida.</title>
        <authorList>
            <person name="Collen J."/>
            <person name="Porcel B."/>
            <person name="Carre W."/>
            <person name="Ball S.G."/>
            <person name="Chaparro C."/>
            <person name="Tonon T."/>
            <person name="Barbeyron T."/>
            <person name="Michel G."/>
            <person name="Noel B."/>
            <person name="Valentin K."/>
            <person name="Elias M."/>
            <person name="Artiguenave F."/>
            <person name="Arun A."/>
            <person name="Aury J.M."/>
            <person name="Barbosa-Neto J.F."/>
            <person name="Bothwell J.H."/>
            <person name="Bouget F.Y."/>
            <person name="Brillet L."/>
            <person name="Cabello-Hurtado F."/>
            <person name="Capella-Gutierrez S."/>
            <person name="Charrier B."/>
            <person name="Cladiere L."/>
            <person name="Cock J.M."/>
            <person name="Coelho S.M."/>
            <person name="Colleoni C."/>
            <person name="Czjzek M."/>
            <person name="Da Silva C."/>
            <person name="Delage L."/>
            <person name="Denoeud F."/>
            <person name="Deschamps P."/>
            <person name="Dittami S.M."/>
            <person name="Gabaldon T."/>
            <person name="Gachon C.M."/>
            <person name="Groisillier A."/>
            <person name="Herve C."/>
            <person name="Jabbari K."/>
            <person name="Katinka M."/>
            <person name="Kloareg B."/>
            <person name="Kowalczyk N."/>
            <person name="Labadie K."/>
            <person name="Leblanc C."/>
            <person name="Lopez P.J."/>
            <person name="McLachlan D.H."/>
            <person name="Meslet-Cladiere L."/>
            <person name="Moustafa A."/>
            <person name="Nehr Z."/>
            <person name="Nyvall Collen P."/>
            <person name="Panaud O."/>
            <person name="Partensky F."/>
            <person name="Poulain J."/>
            <person name="Rensing S.A."/>
            <person name="Rousvoal S."/>
            <person name="Samson G."/>
            <person name="Symeonidi A."/>
            <person name="Weissenbach J."/>
            <person name="Zambounis A."/>
            <person name="Wincker P."/>
            <person name="Boyen C."/>
        </authorList>
    </citation>
    <scope>NUCLEOTIDE SEQUENCE [LARGE SCALE GENOMIC DNA]</scope>
    <source>
        <strain evidence="2">cv. Stackhouse</strain>
    </source>
</reference>
<proteinExistence type="predicted"/>
<dbReference type="KEGG" id="ccp:CHC_T00005224001"/>
<gene>
    <name evidence="1" type="ORF">CHC_T00005224001</name>
</gene>
<evidence type="ECO:0000313" key="2">
    <source>
        <dbReference type="Proteomes" id="UP000012073"/>
    </source>
</evidence>
<dbReference type="GeneID" id="17324574"/>
<protein>
    <submittedName>
        <fullName evidence="1">Uncharacterized protein</fullName>
    </submittedName>
</protein>
<keyword evidence="2" id="KW-1185">Reference proteome</keyword>
<evidence type="ECO:0000313" key="1">
    <source>
        <dbReference type="EMBL" id="CDF37041.1"/>
    </source>
</evidence>
<dbReference type="EMBL" id="HG001812">
    <property type="protein sequence ID" value="CDF37041.1"/>
    <property type="molecule type" value="Genomic_DNA"/>
</dbReference>
<dbReference type="RefSeq" id="XP_005716860.1">
    <property type="nucleotide sequence ID" value="XM_005716803.1"/>
</dbReference>
<dbReference type="Gramene" id="CDF37041">
    <property type="protein sequence ID" value="CDF37041"/>
    <property type="gene ID" value="CHC_T00005224001"/>
</dbReference>
<organism evidence="1 2">
    <name type="scientific">Chondrus crispus</name>
    <name type="common">Carrageen Irish moss</name>
    <name type="synonym">Polymorpha crispa</name>
    <dbReference type="NCBI Taxonomy" id="2769"/>
    <lineage>
        <taxon>Eukaryota</taxon>
        <taxon>Rhodophyta</taxon>
        <taxon>Florideophyceae</taxon>
        <taxon>Rhodymeniophycidae</taxon>
        <taxon>Gigartinales</taxon>
        <taxon>Gigartinaceae</taxon>
        <taxon>Chondrus</taxon>
    </lineage>
</organism>
<accession>R7QHW0</accession>